<evidence type="ECO:0000313" key="2">
    <source>
        <dbReference type="EMBL" id="CUH70623.1"/>
    </source>
</evidence>
<reference evidence="2 4" key="2">
    <citation type="submission" date="2015-09" db="EMBL/GenBank/DDBJ databases">
        <authorList>
            <consortium name="Swine Surveillance"/>
        </authorList>
    </citation>
    <scope>NUCLEOTIDE SEQUENCE [LARGE SCALE GENOMIC DNA]</scope>
    <source>
        <strain evidence="2 4">5120</strain>
    </source>
</reference>
<keyword evidence="3" id="KW-1185">Reference proteome</keyword>
<dbReference type="RefSeq" id="WP_165590027.1">
    <property type="nucleotide sequence ID" value="NZ_CYSB01000025.1"/>
</dbReference>
<protein>
    <submittedName>
        <fullName evidence="2">Uncharacterized protein</fullName>
    </submittedName>
</protein>
<dbReference type="Proteomes" id="UP000051887">
    <property type="component" value="Unassembled WGS sequence"/>
</dbReference>
<sequence length="49" mass="5388">MGRLIKWLFILAVVAAVALVAYAYIGPWLGADFSPNQEEIRQQVILDAG</sequence>
<reference evidence="1 3" key="1">
    <citation type="submission" date="2015-09" db="EMBL/GenBank/DDBJ databases">
        <authorList>
            <person name="Rodrigo-Torres L."/>
            <person name="Arahal D.R."/>
        </authorList>
    </citation>
    <scope>NUCLEOTIDE SEQUENCE [LARGE SCALE GENOMIC DNA]</scope>
    <source>
        <strain evidence="1 3">CECT 5118</strain>
    </source>
</reference>
<dbReference type="EMBL" id="CYSB01000025">
    <property type="protein sequence ID" value="CUH65685.1"/>
    <property type="molecule type" value="Genomic_DNA"/>
</dbReference>
<evidence type="ECO:0000313" key="4">
    <source>
        <dbReference type="Proteomes" id="UP000051887"/>
    </source>
</evidence>
<evidence type="ECO:0000313" key="1">
    <source>
        <dbReference type="EMBL" id="CUH65685.1"/>
    </source>
</evidence>
<gene>
    <name evidence="1" type="ORF">TL5118_01421</name>
    <name evidence="2" type="ORF">TL5120_00402</name>
</gene>
<dbReference type="AlphaFoldDB" id="A0A0P1FBW1"/>
<accession>A0A0P1FBW1</accession>
<dbReference type="EMBL" id="CYSC01000007">
    <property type="protein sequence ID" value="CUH70623.1"/>
    <property type="molecule type" value="Genomic_DNA"/>
</dbReference>
<evidence type="ECO:0000313" key="3">
    <source>
        <dbReference type="Proteomes" id="UP000051086"/>
    </source>
</evidence>
<proteinExistence type="predicted"/>
<organism evidence="2 4">
    <name type="scientific">Thalassovita autumnalis</name>
    <dbReference type="NCBI Taxonomy" id="2072972"/>
    <lineage>
        <taxon>Bacteria</taxon>
        <taxon>Pseudomonadati</taxon>
        <taxon>Pseudomonadota</taxon>
        <taxon>Alphaproteobacteria</taxon>
        <taxon>Rhodobacterales</taxon>
        <taxon>Roseobacteraceae</taxon>
        <taxon>Thalassovita</taxon>
    </lineage>
</organism>
<name>A0A0P1FBW1_9RHOB</name>
<dbReference type="Proteomes" id="UP000051086">
    <property type="component" value="Unassembled WGS sequence"/>
</dbReference>